<dbReference type="PANTHER" id="PTHR45772:SF10">
    <property type="entry name" value="LIPOPOLYSACCHARIDE EXPORT SYSTEM ATP-BINDING PROTEIN LPTB"/>
    <property type="match status" value="1"/>
</dbReference>
<comment type="caution">
    <text evidence="5">The sequence shown here is derived from an EMBL/GenBank/DDBJ whole genome shotgun (WGS) entry which is preliminary data.</text>
</comment>
<dbReference type="SMART" id="SM00382">
    <property type="entry name" value="AAA"/>
    <property type="match status" value="1"/>
</dbReference>
<gene>
    <name evidence="5" type="primary">lptB</name>
    <name evidence="5" type="ORF">DBW71_00815</name>
</gene>
<dbReference type="GO" id="GO:0016887">
    <property type="term" value="F:ATP hydrolysis activity"/>
    <property type="evidence" value="ECO:0007669"/>
    <property type="project" value="InterPro"/>
</dbReference>
<keyword evidence="1" id="KW-0813">Transport</keyword>
<dbReference type="GO" id="GO:0005524">
    <property type="term" value="F:ATP binding"/>
    <property type="evidence" value="ECO:0007669"/>
    <property type="project" value="UniProtKB-KW"/>
</dbReference>
<dbReference type="Gene3D" id="3.40.50.300">
    <property type="entry name" value="P-loop containing nucleotide triphosphate hydrolases"/>
    <property type="match status" value="1"/>
</dbReference>
<feature type="domain" description="ABC transporter" evidence="4">
    <location>
        <begin position="6"/>
        <end position="238"/>
    </location>
</feature>
<evidence type="ECO:0000256" key="1">
    <source>
        <dbReference type="ARBA" id="ARBA00022448"/>
    </source>
</evidence>
<dbReference type="EMBL" id="QOQD01000001">
    <property type="protein sequence ID" value="RCL74718.1"/>
    <property type="molecule type" value="Genomic_DNA"/>
</dbReference>
<dbReference type="NCBIfam" id="TIGR04406">
    <property type="entry name" value="LPS_export_lptB"/>
    <property type="match status" value="1"/>
</dbReference>
<keyword evidence="3 5" id="KW-0067">ATP-binding</keyword>
<dbReference type="PROSITE" id="PS50893">
    <property type="entry name" value="ABC_TRANSPORTER_2"/>
    <property type="match status" value="1"/>
</dbReference>
<name>A0A368DSA1_9PROT</name>
<evidence type="ECO:0000313" key="5">
    <source>
        <dbReference type="EMBL" id="RCL74718.1"/>
    </source>
</evidence>
<dbReference type="GO" id="GO:0043190">
    <property type="term" value="C:ATP-binding cassette (ABC) transporter complex"/>
    <property type="evidence" value="ECO:0007669"/>
    <property type="project" value="InterPro"/>
</dbReference>
<accession>A0A368DSA1</accession>
<proteinExistence type="predicted"/>
<sequence length="242" mass="27032">MAEESLSIENVAKDYNGINVINDLSLLVRPGEIIGLLGPNGAGKTTLFYMIMGLIKPRKGKIKLNNTDITRLAMYSRARLGISYLPQEPSIFRGMNVRDNINCILEITEKNSKKRKIQLDNLLSIFGLEKIQRNPARLLSGGERRRVEIARSIAGKPKYILMDEPFSGVDPIAIEEIRNIILSLSDSKIGILITDHNVRETLGLSDRAYIIYEGNLLISGSSDEIISSEEVKKVYLGNQFNI</sequence>
<dbReference type="CDD" id="cd03218">
    <property type="entry name" value="ABC_YhbG"/>
    <property type="match status" value="1"/>
</dbReference>
<dbReference type="SUPFAM" id="SSF52540">
    <property type="entry name" value="P-loop containing nucleoside triphosphate hydrolases"/>
    <property type="match status" value="1"/>
</dbReference>
<dbReference type="PROSITE" id="PS00211">
    <property type="entry name" value="ABC_TRANSPORTER_1"/>
    <property type="match status" value="1"/>
</dbReference>
<dbReference type="Proteomes" id="UP000253570">
    <property type="component" value="Unassembled WGS sequence"/>
</dbReference>
<evidence type="ECO:0000256" key="3">
    <source>
        <dbReference type="ARBA" id="ARBA00022840"/>
    </source>
</evidence>
<dbReference type="InterPro" id="IPR003439">
    <property type="entry name" value="ABC_transporter-like_ATP-bd"/>
</dbReference>
<dbReference type="InterPro" id="IPR003593">
    <property type="entry name" value="AAA+_ATPase"/>
</dbReference>
<evidence type="ECO:0000313" key="6">
    <source>
        <dbReference type="Proteomes" id="UP000253570"/>
    </source>
</evidence>
<reference evidence="5 6" key="1">
    <citation type="journal article" date="2018" name="Microbiome">
        <title>Fine metagenomic profile of the Mediterranean stratified and mixed water columns revealed by assembly and recruitment.</title>
        <authorList>
            <person name="Haro-Moreno J.M."/>
            <person name="Lopez-Perez M."/>
            <person name="De La Torre J.R."/>
            <person name="Picazo A."/>
            <person name="Camacho A."/>
            <person name="Rodriguez-Valera F."/>
        </authorList>
    </citation>
    <scope>NUCLEOTIDE SEQUENCE [LARGE SCALE GENOMIC DNA]</scope>
    <source>
        <strain evidence="5">MED-G57</strain>
    </source>
</reference>
<keyword evidence="2" id="KW-0547">Nucleotide-binding</keyword>
<dbReference type="PANTHER" id="PTHR45772">
    <property type="entry name" value="CONSERVED COMPONENT OF ABC TRANSPORTER FOR NATURAL AMINO ACIDS-RELATED"/>
    <property type="match status" value="1"/>
</dbReference>
<dbReference type="InterPro" id="IPR017871">
    <property type="entry name" value="ABC_transporter-like_CS"/>
</dbReference>
<dbReference type="GO" id="GO:0055085">
    <property type="term" value="P:transmembrane transport"/>
    <property type="evidence" value="ECO:0007669"/>
    <property type="project" value="InterPro"/>
</dbReference>
<protein>
    <submittedName>
        <fullName evidence="5">LPS export ABC transporter ATP-binding protein</fullName>
    </submittedName>
</protein>
<dbReference type="Pfam" id="PF00005">
    <property type="entry name" value="ABC_tran"/>
    <property type="match status" value="1"/>
</dbReference>
<dbReference type="AlphaFoldDB" id="A0A368DSA1"/>
<dbReference type="InterPro" id="IPR027417">
    <property type="entry name" value="P-loop_NTPase"/>
</dbReference>
<evidence type="ECO:0000259" key="4">
    <source>
        <dbReference type="PROSITE" id="PS50893"/>
    </source>
</evidence>
<organism evidence="5 6">
    <name type="scientific">PS1 clade bacterium</name>
    <dbReference type="NCBI Taxonomy" id="2175152"/>
    <lineage>
        <taxon>Bacteria</taxon>
        <taxon>Pseudomonadati</taxon>
        <taxon>Pseudomonadota</taxon>
        <taxon>Alphaproteobacteria</taxon>
        <taxon>PS1 clade</taxon>
    </lineage>
</organism>
<evidence type="ECO:0000256" key="2">
    <source>
        <dbReference type="ARBA" id="ARBA00022741"/>
    </source>
</evidence>
<dbReference type="InterPro" id="IPR051120">
    <property type="entry name" value="ABC_AA/LPS_Transport"/>
</dbReference>
<dbReference type="InterPro" id="IPR030921">
    <property type="entry name" value="LPS_export_LptB"/>
</dbReference>